<dbReference type="PANTHER" id="PTHR43806:SF11">
    <property type="entry name" value="CEREVISIN-RELATED"/>
    <property type="match status" value="1"/>
</dbReference>
<feature type="chain" id="PRO_5002908321" evidence="7">
    <location>
        <begin position="26"/>
        <end position="398"/>
    </location>
</feature>
<feature type="active site" description="Charge relay system" evidence="5">
    <location>
        <position position="136"/>
    </location>
</feature>
<dbReference type="KEGG" id="ddr:Deide_1p00940"/>
<dbReference type="InterPro" id="IPR023828">
    <property type="entry name" value="Peptidase_S8_Ser-AS"/>
</dbReference>
<dbReference type="OrthoDB" id="9798386at2"/>
<keyword evidence="9" id="KW-0614">Plasmid</keyword>
<dbReference type="PROSITE" id="PS00138">
    <property type="entry name" value="SUBTILASE_SER"/>
    <property type="match status" value="1"/>
</dbReference>
<evidence type="ECO:0000313" key="10">
    <source>
        <dbReference type="Proteomes" id="UP000002208"/>
    </source>
</evidence>
<dbReference type="AlphaFoldDB" id="C1D268"/>
<dbReference type="PROSITE" id="PS00136">
    <property type="entry name" value="SUBTILASE_ASP"/>
    <property type="match status" value="1"/>
</dbReference>
<keyword evidence="4 5" id="KW-0720">Serine protease</keyword>
<proteinExistence type="inferred from homology"/>
<evidence type="ECO:0000313" key="9">
    <source>
        <dbReference type="EMBL" id="ACO47507.1"/>
    </source>
</evidence>
<evidence type="ECO:0000256" key="2">
    <source>
        <dbReference type="ARBA" id="ARBA00022670"/>
    </source>
</evidence>
<organism evidence="9 10">
    <name type="scientific">Deinococcus deserti (strain DSM 17065 / CIP 109153 / LMG 22923 / VCD115)</name>
    <dbReference type="NCBI Taxonomy" id="546414"/>
    <lineage>
        <taxon>Bacteria</taxon>
        <taxon>Thermotogati</taxon>
        <taxon>Deinococcota</taxon>
        <taxon>Deinococci</taxon>
        <taxon>Deinococcales</taxon>
        <taxon>Deinococcaceae</taxon>
        <taxon>Deinococcus</taxon>
    </lineage>
</organism>
<dbReference type="Pfam" id="PF00082">
    <property type="entry name" value="Peptidase_S8"/>
    <property type="match status" value="1"/>
</dbReference>
<dbReference type="EMBL" id="CP001115">
    <property type="protein sequence ID" value="ACO47507.1"/>
    <property type="molecule type" value="Genomic_DNA"/>
</dbReference>
<dbReference type="GO" id="GO:0006508">
    <property type="term" value="P:proteolysis"/>
    <property type="evidence" value="ECO:0007669"/>
    <property type="project" value="UniProtKB-KW"/>
</dbReference>
<accession>C1D268</accession>
<comment type="similarity">
    <text evidence="1 5 6">Belongs to the peptidase S8 family.</text>
</comment>
<dbReference type="PANTHER" id="PTHR43806">
    <property type="entry name" value="PEPTIDASE S8"/>
    <property type="match status" value="1"/>
</dbReference>
<dbReference type="PROSITE" id="PS51892">
    <property type="entry name" value="SUBTILASE"/>
    <property type="match status" value="1"/>
</dbReference>
<evidence type="ECO:0000256" key="7">
    <source>
        <dbReference type="SAM" id="SignalP"/>
    </source>
</evidence>
<gene>
    <name evidence="9" type="ordered locus">Deide_1p00940</name>
</gene>
<dbReference type="Gene3D" id="3.40.50.200">
    <property type="entry name" value="Peptidase S8/S53 domain"/>
    <property type="match status" value="1"/>
</dbReference>
<feature type="signal peptide" evidence="7">
    <location>
        <begin position="1"/>
        <end position="25"/>
    </location>
</feature>
<name>C1D268_DEIDV</name>
<dbReference type="SUPFAM" id="SSF52743">
    <property type="entry name" value="Subtilisin-like"/>
    <property type="match status" value="1"/>
</dbReference>
<dbReference type="InterPro" id="IPR036852">
    <property type="entry name" value="Peptidase_S8/S53_dom_sf"/>
</dbReference>
<evidence type="ECO:0000256" key="6">
    <source>
        <dbReference type="RuleBase" id="RU003355"/>
    </source>
</evidence>
<feature type="domain" description="Peptidase S8/S53" evidence="8">
    <location>
        <begin position="127"/>
        <end position="345"/>
    </location>
</feature>
<reference evidence="9 10" key="1">
    <citation type="journal article" date="2009" name="PLoS Genet.">
        <title>Alliance of proteomics and genomics to unravel the specificities of Sahara bacterium Deinococcus deserti.</title>
        <authorList>
            <person name="de Groot A."/>
            <person name="Dulermo R."/>
            <person name="Ortet P."/>
            <person name="Blanchard L."/>
            <person name="Guerin P."/>
            <person name="Fernandez B."/>
            <person name="Vacherie B."/>
            <person name="Dossat C."/>
            <person name="Jolivet E."/>
            <person name="Siguier P."/>
            <person name="Chandler M."/>
            <person name="Barakat M."/>
            <person name="Dedieu A."/>
            <person name="Barbe V."/>
            <person name="Heulin T."/>
            <person name="Sommer S."/>
            <person name="Achouak W."/>
            <person name="Armengaud J."/>
        </authorList>
    </citation>
    <scope>NUCLEOTIDE SEQUENCE [LARGE SCALE GENOMIC DNA]</scope>
    <source>
        <strain evidence="10">DSM 17065 / CIP 109153 / LMG 22923 / VCD115</strain>
        <plasmid evidence="10">pDeide1</plasmid>
    </source>
</reference>
<dbReference type="RefSeq" id="WP_012694630.1">
    <property type="nucleotide sequence ID" value="NC_012527.1"/>
</dbReference>
<evidence type="ECO:0000256" key="4">
    <source>
        <dbReference type="ARBA" id="ARBA00022825"/>
    </source>
</evidence>
<keyword evidence="10" id="KW-1185">Reference proteome</keyword>
<geneLocation type="plasmid" evidence="10">
    <name>pDeide1</name>
</geneLocation>
<dbReference type="InterPro" id="IPR015500">
    <property type="entry name" value="Peptidase_S8_subtilisin-rel"/>
</dbReference>
<keyword evidence="7" id="KW-0732">Signal</keyword>
<sequence>MLRITKQTFLLAGITALLAACGTTAEPSASAPHLSAQGNTTSTTNIKMTTAETAGSFGAWATGSFGVWAAGSFGAWASGSFGAWASGSFGVWATTFEDGTPNPLHNNVEEWNQIRLAGAHTLAPNLGKDVTVAVIDTGIDLAHPALSGTLSPESTWWDYVSGDRNPGEMGTASDKAYGHGTAVAGIILQVAPNARILPIRVLPPSGEGTSTTIAKAIIHAVDQGAKVVNVSVVADKDSDISKAIEYAALRGVYVVMAAGNQGLNPVQFPAAKSAQTNTPGLYSLSVGGIELNNRKSSYSNYGAGLEVMTPASDIVTTYPKGEIRAVTGTSFATPVASGVLALALGEGYSADNAGELTEKLKLSEQNVDIENHDLVLLMEKKALGFGLLNAEAFLKSIK</sequence>
<evidence type="ECO:0000256" key="3">
    <source>
        <dbReference type="ARBA" id="ARBA00022801"/>
    </source>
</evidence>
<keyword evidence="2 5" id="KW-0645">Protease</keyword>
<dbReference type="HOGENOM" id="CLU_011263_0_0_0"/>
<dbReference type="PROSITE" id="PS51257">
    <property type="entry name" value="PROKAR_LIPOPROTEIN"/>
    <property type="match status" value="1"/>
</dbReference>
<dbReference type="InterPro" id="IPR023827">
    <property type="entry name" value="Peptidase_S8_Asp-AS"/>
</dbReference>
<dbReference type="GO" id="GO:0004252">
    <property type="term" value="F:serine-type endopeptidase activity"/>
    <property type="evidence" value="ECO:0007669"/>
    <property type="project" value="UniProtKB-UniRule"/>
</dbReference>
<evidence type="ECO:0000256" key="5">
    <source>
        <dbReference type="PROSITE-ProRule" id="PRU01240"/>
    </source>
</evidence>
<evidence type="ECO:0000259" key="8">
    <source>
        <dbReference type="Pfam" id="PF00082"/>
    </source>
</evidence>
<feature type="active site" description="Charge relay system" evidence="5">
    <location>
        <position position="330"/>
    </location>
</feature>
<keyword evidence="3 5" id="KW-0378">Hydrolase</keyword>
<dbReference type="Proteomes" id="UP000002208">
    <property type="component" value="Plasmid 1"/>
</dbReference>
<evidence type="ECO:0000256" key="1">
    <source>
        <dbReference type="ARBA" id="ARBA00011073"/>
    </source>
</evidence>
<dbReference type="PRINTS" id="PR00723">
    <property type="entry name" value="SUBTILISIN"/>
</dbReference>
<protein>
    <submittedName>
        <fullName evidence="9">Putative peptidase S8, subtilase family</fullName>
    </submittedName>
</protein>
<dbReference type="InterPro" id="IPR000209">
    <property type="entry name" value="Peptidase_S8/S53_dom"/>
</dbReference>
<dbReference type="InterPro" id="IPR050131">
    <property type="entry name" value="Peptidase_S8_subtilisin-like"/>
</dbReference>
<feature type="active site" description="Charge relay system" evidence="5">
    <location>
        <position position="179"/>
    </location>
</feature>